<dbReference type="InterPro" id="IPR005467">
    <property type="entry name" value="His_kinase_dom"/>
</dbReference>
<name>A0A1V4H9C7_9BACL</name>
<keyword evidence="11" id="KW-0175">Coiled coil</keyword>
<dbReference type="SMART" id="SM00388">
    <property type="entry name" value="HisKA"/>
    <property type="match status" value="1"/>
</dbReference>
<feature type="transmembrane region" description="Helical" evidence="12">
    <location>
        <begin position="106"/>
        <end position="127"/>
    </location>
</feature>
<feature type="transmembrane region" description="Helical" evidence="12">
    <location>
        <begin position="39"/>
        <end position="57"/>
    </location>
</feature>
<evidence type="ECO:0000256" key="5">
    <source>
        <dbReference type="ARBA" id="ARBA00022679"/>
    </source>
</evidence>
<keyword evidence="12" id="KW-0812">Transmembrane</keyword>
<comment type="catalytic activity">
    <reaction evidence="1">
        <text>ATP + protein L-histidine = ADP + protein N-phospho-L-histidine.</text>
        <dbReference type="EC" id="2.7.13.3"/>
    </reaction>
</comment>
<keyword evidence="15" id="KW-1185">Reference proteome</keyword>
<evidence type="ECO:0000313" key="14">
    <source>
        <dbReference type="EMBL" id="OPH47793.1"/>
    </source>
</evidence>
<keyword evidence="12" id="KW-1133">Transmembrane helix</keyword>
<dbReference type="InterPro" id="IPR036097">
    <property type="entry name" value="HisK_dim/P_sf"/>
</dbReference>
<dbReference type="PANTHER" id="PTHR43711:SF26">
    <property type="entry name" value="SENSOR HISTIDINE KINASE RCSC"/>
    <property type="match status" value="1"/>
</dbReference>
<dbReference type="Pfam" id="PF02518">
    <property type="entry name" value="HATPase_c"/>
    <property type="match status" value="1"/>
</dbReference>
<dbReference type="InterPro" id="IPR050736">
    <property type="entry name" value="Sensor_HK_Regulatory"/>
</dbReference>
<organism evidence="14 15">
    <name type="scientific">Paenibacillus ferrarius</name>
    <dbReference type="NCBI Taxonomy" id="1469647"/>
    <lineage>
        <taxon>Bacteria</taxon>
        <taxon>Bacillati</taxon>
        <taxon>Bacillota</taxon>
        <taxon>Bacilli</taxon>
        <taxon>Bacillales</taxon>
        <taxon>Paenibacillaceae</taxon>
        <taxon>Paenibacillus</taxon>
    </lineage>
</organism>
<evidence type="ECO:0000256" key="11">
    <source>
        <dbReference type="SAM" id="Coils"/>
    </source>
</evidence>
<dbReference type="Gene3D" id="3.30.565.10">
    <property type="entry name" value="Histidine kinase-like ATPase, C-terminal domain"/>
    <property type="match status" value="1"/>
</dbReference>
<comment type="caution">
    <text evidence="14">The sequence shown here is derived from an EMBL/GenBank/DDBJ whole genome shotgun (WGS) entry which is preliminary data.</text>
</comment>
<evidence type="ECO:0000256" key="4">
    <source>
        <dbReference type="ARBA" id="ARBA00022553"/>
    </source>
</evidence>
<dbReference type="SMART" id="SM00387">
    <property type="entry name" value="HATPase_c"/>
    <property type="match status" value="1"/>
</dbReference>
<dbReference type="CDD" id="cd16922">
    <property type="entry name" value="HATPase_EvgS-ArcB-TorS-like"/>
    <property type="match status" value="1"/>
</dbReference>
<dbReference type="Proteomes" id="UP000190626">
    <property type="component" value="Unassembled WGS sequence"/>
</dbReference>
<protein>
    <recommendedName>
        <fullName evidence="10">Circadian input-output histidine kinase CikA</fullName>
        <ecNumber evidence="3">2.7.13.3</ecNumber>
    </recommendedName>
</protein>
<evidence type="ECO:0000256" key="7">
    <source>
        <dbReference type="ARBA" id="ARBA00022777"/>
    </source>
</evidence>
<sequence>MTIFISFLVNICILITCAYLFNLIFKYTLQQASWNVRQIALVAIFISSGWLTMFFGVRISEHMLFDLRALPLIFGTLFFRKYSLLLIIGLGIALARYTITGISPQAFTGSMNILLLSFLAAFLVALYQKRNWSYKKKALISILSINTLQVIGIASFGAVKTSVYLATVGIYTYPTGLILSAFFVFIIRDFYSEQLQANKIRNMNIILRKQTKQLLESKRELEQQAHQLTLTSTYKSQFIANMSHEFKTPLNCIIVLSELIREHDDPANYQEINEYAGIIHTSGNELLFMLNSVLDLSKIEAGKMDIVWQPVVMEELVYYIRQQFQPLADAQKLRFDITAAPDVPAMIRMDAQKLNQILRNLLMNAIKFTEQGSIKLEVEVRPHSDASANWIVFTVEDTGIGIASDKQQLIFEAFQQGDGASNRKYGGTGLGLSISLQLAKLLGGTLSLQSEKDQGSRFSLSLPLHEWDAQMEEAEE</sequence>
<feature type="transmembrane region" description="Helical" evidence="12">
    <location>
        <begin position="69"/>
        <end position="94"/>
    </location>
</feature>
<dbReference type="InterPro" id="IPR036890">
    <property type="entry name" value="HATPase_C_sf"/>
</dbReference>
<dbReference type="AlphaFoldDB" id="A0A1V4H9C7"/>
<evidence type="ECO:0000259" key="13">
    <source>
        <dbReference type="PROSITE" id="PS50109"/>
    </source>
</evidence>
<reference evidence="15" key="1">
    <citation type="submission" date="2016-07" db="EMBL/GenBank/DDBJ databases">
        <authorList>
            <person name="Florea S."/>
            <person name="Webb J.S."/>
            <person name="Jaromczyk J."/>
            <person name="Schardl C.L."/>
        </authorList>
    </citation>
    <scope>NUCLEOTIDE SEQUENCE [LARGE SCALE GENOMIC DNA]</scope>
    <source>
        <strain evidence="15">CY1</strain>
    </source>
</reference>
<dbReference type="Gene3D" id="1.10.287.130">
    <property type="match status" value="1"/>
</dbReference>
<dbReference type="CDD" id="cd00082">
    <property type="entry name" value="HisKA"/>
    <property type="match status" value="1"/>
</dbReference>
<keyword evidence="4" id="KW-0597">Phosphoprotein</keyword>
<feature type="transmembrane region" description="Helical" evidence="12">
    <location>
        <begin position="139"/>
        <end position="159"/>
    </location>
</feature>
<keyword evidence="8" id="KW-0067">ATP-binding</keyword>
<keyword evidence="5" id="KW-0808">Transferase</keyword>
<dbReference type="PRINTS" id="PR00344">
    <property type="entry name" value="BCTRLSENSOR"/>
</dbReference>
<evidence type="ECO:0000256" key="3">
    <source>
        <dbReference type="ARBA" id="ARBA00012438"/>
    </source>
</evidence>
<evidence type="ECO:0000313" key="15">
    <source>
        <dbReference type="Proteomes" id="UP000190626"/>
    </source>
</evidence>
<feature type="domain" description="Histidine kinase" evidence="13">
    <location>
        <begin position="241"/>
        <end position="466"/>
    </location>
</feature>
<dbReference type="EMBL" id="MBTG01000054">
    <property type="protein sequence ID" value="OPH47793.1"/>
    <property type="molecule type" value="Genomic_DNA"/>
</dbReference>
<feature type="transmembrane region" description="Helical" evidence="12">
    <location>
        <begin position="7"/>
        <end position="27"/>
    </location>
</feature>
<dbReference type="SUPFAM" id="SSF55874">
    <property type="entry name" value="ATPase domain of HSP90 chaperone/DNA topoisomerase II/histidine kinase"/>
    <property type="match status" value="1"/>
</dbReference>
<dbReference type="GO" id="GO:0000155">
    <property type="term" value="F:phosphorelay sensor kinase activity"/>
    <property type="evidence" value="ECO:0007669"/>
    <property type="project" value="InterPro"/>
</dbReference>
<keyword evidence="7" id="KW-0418">Kinase</keyword>
<keyword evidence="9" id="KW-0902">Two-component regulatory system</keyword>
<dbReference type="PROSITE" id="PS50109">
    <property type="entry name" value="HIS_KIN"/>
    <property type="match status" value="1"/>
</dbReference>
<dbReference type="FunFam" id="3.30.565.10:FF:000010">
    <property type="entry name" value="Sensor histidine kinase RcsC"/>
    <property type="match status" value="1"/>
</dbReference>
<dbReference type="InterPro" id="IPR003594">
    <property type="entry name" value="HATPase_dom"/>
</dbReference>
<dbReference type="SUPFAM" id="SSF47384">
    <property type="entry name" value="Homodimeric domain of signal transducing histidine kinase"/>
    <property type="match status" value="1"/>
</dbReference>
<dbReference type="GO" id="GO:0005524">
    <property type="term" value="F:ATP binding"/>
    <property type="evidence" value="ECO:0007669"/>
    <property type="project" value="UniProtKB-KW"/>
</dbReference>
<evidence type="ECO:0000256" key="6">
    <source>
        <dbReference type="ARBA" id="ARBA00022741"/>
    </source>
</evidence>
<dbReference type="InterPro" id="IPR003661">
    <property type="entry name" value="HisK_dim/P_dom"/>
</dbReference>
<keyword evidence="6" id="KW-0547">Nucleotide-binding</keyword>
<evidence type="ECO:0000256" key="9">
    <source>
        <dbReference type="ARBA" id="ARBA00023012"/>
    </source>
</evidence>
<dbReference type="STRING" id="1469647.BC351_39685"/>
<proteinExistence type="inferred from homology"/>
<comment type="similarity">
    <text evidence="2">In the N-terminal section; belongs to the phytochrome family.</text>
</comment>
<keyword evidence="12" id="KW-0472">Membrane</keyword>
<dbReference type="EC" id="2.7.13.3" evidence="3"/>
<feature type="coiled-coil region" evidence="11">
    <location>
        <begin position="204"/>
        <end position="231"/>
    </location>
</feature>
<evidence type="ECO:0000256" key="2">
    <source>
        <dbReference type="ARBA" id="ARBA00006402"/>
    </source>
</evidence>
<evidence type="ECO:0000256" key="12">
    <source>
        <dbReference type="SAM" id="Phobius"/>
    </source>
</evidence>
<dbReference type="InterPro" id="IPR004358">
    <property type="entry name" value="Sig_transdc_His_kin-like_C"/>
</dbReference>
<gene>
    <name evidence="14" type="ORF">BC351_39685</name>
</gene>
<evidence type="ECO:0000256" key="10">
    <source>
        <dbReference type="ARBA" id="ARBA00074306"/>
    </source>
</evidence>
<evidence type="ECO:0000256" key="1">
    <source>
        <dbReference type="ARBA" id="ARBA00000085"/>
    </source>
</evidence>
<dbReference type="PANTHER" id="PTHR43711">
    <property type="entry name" value="TWO-COMPONENT HISTIDINE KINASE"/>
    <property type="match status" value="1"/>
</dbReference>
<evidence type="ECO:0000256" key="8">
    <source>
        <dbReference type="ARBA" id="ARBA00022840"/>
    </source>
</evidence>
<accession>A0A1V4H9C7</accession>
<feature type="transmembrane region" description="Helical" evidence="12">
    <location>
        <begin position="171"/>
        <end position="191"/>
    </location>
</feature>
<dbReference type="Pfam" id="PF00512">
    <property type="entry name" value="HisKA"/>
    <property type="match status" value="1"/>
</dbReference>